<dbReference type="Proteomes" id="UP001177595">
    <property type="component" value="Plasmid paPv4"/>
</dbReference>
<feature type="transmembrane region" description="Helical" evidence="1">
    <location>
        <begin position="16"/>
        <end position="39"/>
    </location>
</feature>
<sequence>MKSANVYDLWRVHQEIATLMTFFAPIILILLAVYGLFFGKSFRQRLFVMFFTTLMVMAHEVTLCWHG</sequence>
<protein>
    <submittedName>
        <fullName evidence="2">Uncharacterized protein</fullName>
    </submittedName>
</protein>
<gene>
    <name evidence="2" type="ORF">QE210_19630</name>
</gene>
<evidence type="ECO:0000313" key="3">
    <source>
        <dbReference type="Proteomes" id="UP001177595"/>
    </source>
</evidence>
<dbReference type="RefSeq" id="WP_280626864.1">
    <property type="nucleotide sequence ID" value="NZ_CP123508.1"/>
</dbReference>
<dbReference type="AlphaFoldDB" id="A0AA95GQV9"/>
<evidence type="ECO:0000256" key="1">
    <source>
        <dbReference type="SAM" id="Phobius"/>
    </source>
</evidence>
<keyword evidence="1" id="KW-1133">Transmembrane helix</keyword>
<evidence type="ECO:0000313" key="2">
    <source>
        <dbReference type="EMBL" id="WGM03633.1"/>
    </source>
</evidence>
<keyword evidence="1" id="KW-0472">Membrane</keyword>
<feature type="transmembrane region" description="Helical" evidence="1">
    <location>
        <begin position="46"/>
        <end position="65"/>
    </location>
</feature>
<keyword evidence="1" id="KW-0812">Transmembrane</keyword>
<proteinExistence type="predicted"/>
<geneLocation type="plasmid" evidence="2 3">
    <name>paPv4</name>
</geneLocation>
<accession>A0AA95GQV9</accession>
<reference evidence="2" key="1">
    <citation type="submission" date="2023-04" db="EMBL/GenBank/DDBJ databases">
        <title>Genome dynamics across the evolutionary transition to endosymbiosis.</title>
        <authorList>
            <person name="Siozios S."/>
            <person name="Nadal-Jimenez P."/>
            <person name="Azagi T."/>
            <person name="Sprong H."/>
            <person name="Frost C.L."/>
            <person name="Parratt S.R."/>
            <person name="Taylor G."/>
            <person name="Brettell L."/>
            <person name="Lew K.C."/>
            <person name="Croft L."/>
            <person name="King K.C."/>
            <person name="Brockhurst M.A."/>
            <person name="Hypsa V."/>
            <person name="Novakova E."/>
            <person name="Darby A.C."/>
            <person name="Hurst G.D.D."/>
        </authorList>
    </citation>
    <scope>NUCLEOTIDE SEQUENCE</scope>
    <source>
        <strain evidence="2">APv</strain>
        <plasmid evidence="2">paPv4</plasmid>
    </source>
</reference>
<organism evidence="2 3">
    <name type="scientific">Arsenophonus nasoniae</name>
    <name type="common">son-killer infecting Nasonia vitripennis</name>
    <dbReference type="NCBI Taxonomy" id="638"/>
    <lineage>
        <taxon>Bacteria</taxon>
        <taxon>Pseudomonadati</taxon>
        <taxon>Pseudomonadota</taxon>
        <taxon>Gammaproteobacteria</taxon>
        <taxon>Enterobacterales</taxon>
        <taxon>Morganellaceae</taxon>
        <taxon>Arsenophonus</taxon>
    </lineage>
</organism>
<keyword evidence="2" id="KW-0614">Plasmid</keyword>
<name>A0AA95GQV9_9GAMM</name>
<dbReference type="EMBL" id="CP123508">
    <property type="protein sequence ID" value="WGM03633.1"/>
    <property type="molecule type" value="Genomic_DNA"/>
</dbReference>